<dbReference type="AlphaFoldDB" id="A0A0F8ZYX8"/>
<protein>
    <submittedName>
        <fullName evidence="1">Uncharacterized protein</fullName>
    </submittedName>
</protein>
<comment type="caution">
    <text evidence="1">The sequence shown here is derived from an EMBL/GenBank/DDBJ whole genome shotgun (WGS) entry which is preliminary data.</text>
</comment>
<reference evidence="1" key="1">
    <citation type="journal article" date="2015" name="Nature">
        <title>Complex archaea that bridge the gap between prokaryotes and eukaryotes.</title>
        <authorList>
            <person name="Spang A."/>
            <person name="Saw J.H."/>
            <person name="Jorgensen S.L."/>
            <person name="Zaremba-Niedzwiedzka K."/>
            <person name="Martijn J."/>
            <person name="Lind A.E."/>
            <person name="van Eijk R."/>
            <person name="Schleper C."/>
            <person name="Guy L."/>
            <person name="Ettema T.J."/>
        </authorList>
    </citation>
    <scope>NUCLEOTIDE SEQUENCE</scope>
</reference>
<evidence type="ECO:0000313" key="1">
    <source>
        <dbReference type="EMBL" id="KKK99177.1"/>
    </source>
</evidence>
<organism evidence="1">
    <name type="scientific">marine sediment metagenome</name>
    <dbReference type="NCBI Taxonomy" id="412755"/>
    <lineage>
        <taxon>unclassified sequences</taxon>
        <taxon>metagenomes</taxon>
        <taxon>ecological metagenomes</taxon>
    </lineage>
</organism>
<proteinExistence type="predicted"/>
<dbReference type="EMBL" id="LAZR01045309">
    <property type="protein sequence ID" value="KKK99177.1"/>
    <property type="molecule type" value="Genomic_DNA"/>
</dbReference>
<gene>
    <name evidence="1" type="ORF">LCGC14_2635360</name>
</gene>
<accession>A0A0F8ZYX8</accession>
<name>A0A0F8ZYX8_9ZZZZ</name>
<sequence length="65" mass="7549">MSVTFKTTMECREHPEYTGKRKITRINMSSVPVCWGCVEVYNTQRTAYYEDDEASVKITEVQHNG</sequence>